<evidence type="ECO:0000313" key="12">
    <source>
        <dbReference type="EMBL" id="GEO42653.1"/>
    </source>
</evidence>
<evidence type="ECO:0000256" key="1">
    <source>
        <dbReference type="ARBA" id="ARBA00000085"/>
    </source>
</evidence>
<dbReference type="Gene3D" id="1.10.8.500">
    <property type="entry name" value="HAMP domain in histidine kinase"/>
    <property type="match status" value="1"/>
</dbReference>
<feature type="domain" description="HAMP" evidence="11">
    <location>
        <begin position="175"/>
        <end position="228"/>
    </location>
</feature>
<dbReference type="InterPro" id="IPR036097">
    <property type="entry name" value="HisK_dim/P_sf"/>
</dbReference>
<dbReference type="SUPFAM" id="SSF47384">
    <property type="entry name" value="Homodimeric domain of signal transducing histidine kinase"/>
    <property type="match status" value="1"/>
</dbReference>
<keyword evidence="8" id="KW-0812">Transmembrane</keyword>
<keyword evidence="13" id="KW-1185">Reference proteome</keyword>
<evidence type="ECO:0000256" key="4">
    <source>
        <dbReference type="ARBA" id="ARBA00022553"/>
    </source>
</evidence>
<dbReference type="InterPro" id="IPR011006">
    <property type="entry name" value="CheY-like_superfamily"/>
</dbReference>
<dbReference type="InterPro" id="IPR005467">
    <property type="entry name" value="His_kinase_dom"/>
</dbReference>
<feature type="domain" description="Response regulatory" evidence="10">
    <location>
        <begin position="479"/>
        <end position="596"/>
    </location>
</feature>
<keyword evidence="8" id="KW-1133">Transmembrane helix</keyword>
<evidence type="ECO:0000259" key="11">
    <source>
        <dbReference type="PROSITE" id="PS50885"/>
    </source>
</evidence>
<evidence type="ECO:0000256" key="3">
    <source>
        <dbReference type="ARBA" id="ARBA00012438"/>
    </source>
</evidence>
<dbReference type="CDD" id="cd00156">
    <property type="entry name" value="REC"/>
    <property type="match status" value="1"/>
</dbReference>
<dbReference type="SUPFAM" id="SSF55874">
    <property type="entry name" value="ATPase domain of HSP90 chaperone/DNA topoisomerase II/histidine kinase"/>
    <property type="match status" value="1"/>
</dbReference>
<feature type="transmembrane region" description="Helical" evidence="8">
    <location>
        <begin position="12"/>
        <end position="34"/>
    </location>
</feature>
<dbReference type="Pfam" id="PF00072">
    <property type="entry name" value="Response_reg"/>
    <property type="match status" value="1"/>
</dbReference>
<evidence type="ECO:0000259" key="10">
    <source>
        <dbReference type="PROSITE" id="PS50110"/>
    </source>
</evidence>
<accession>A0A512E1N9</accession>
<dbReference type="PANTHER" id="PTHR43047:SF9">
    <property type="entry name" value="HISTIDINE KINASE"/>
    <property type="match status" value="1"/>
</dbReference>
<dbReference type="SUPFAM" id="SSF158472">
    <property type="entry name" value="HAMP domain-like"/>
    <property type="match status" value="1"/>
</dbReference>
<dbReference type="PROSITE" id="PS50109">
    <property type="entry name" value="HIS_KIN"/>
    <property type="match status" value="1"/>
</dbReference>
<dbReference type="SUPFAM" id="SSF52172">
    <property type="entry name" value="CheY-like"/>
    <property type="match status" value="1"/>
</dbReference>
<dbReference type="PRINTS" id="PR00344">
    <property type="entry name" value="BCTRLSENSOR"/>
</dbReference>
<dbReference type="CDD" id="cd06225">
    <property type="entry name" value="HAMP"/>
    <property type="match status" value="1"/>
</dbReference>
<dbReference type="PROSITE" id="PS50110">
    <property type="entry name" value="RESPONSE_REGULATORY"/>
    <property type="match status" value="1"/>
</dbReference>
<keyword evidence="5" id="KW-0808">Transferase</keyword>
<comment type="subcellular location">
    <subcellularLocation>
        <location evidence="2">Membrane</location>
    </subcellularLocation>
</comment>
<dbReference type="Gene3D" id="3.30.565.10">
    <property type="entry name" value="Histidine kinase-like ATPase, C-terminal domain"/>
    <property type="match status" value="1"/>
</dbReference>
<dbReference type="Gene3D" id="3.40.50.2300">
    <property type="match status" value="1"/>
</dbReference>
<dbReference type="Pfam" id="PF02518">
    <property type="entry name" value="HATPase_c"/>
    <property type="match status" value="1"/>
</dbReference>
<dbReference type="Proteomes" id="UP000321523">
    <property type="component" value="Unassembled WGS sequence"/>
</dbReference>
<dbReference type="PANTHER" id="PTHR43047">
    <property type="entry name" value="TWO-COMPONENT HISTIDINE PROTEIN KINASE"/>
    <property type="match status" value="1"/>
</dbReference>
<protein>
    <recommendedName>
        <fullName evidence="3">histidine kinase</fullName>
        <ecNumber evidence="3">2.7.13.3</ecNumber>
    </recommendedName>
</protein>
<dbReference type="EMBL" id="BJYZ01000047">
    <property type="protein sequence ID" value="GEO42653.1"/>
    <property type="molecule type" value="Genomic_DNA"/>
</dbReference>
<keyword evidence="4 7" id="KW-0597">Phosphoprotein</keyword>
<keyword evidence="6" id="KW-0418">Kinase</keyword>
<dbReference type="Pfam" id="PF00672">
    <property type="entry name" value="HAMP"/>
    <property type="match status" value="1"/>
</dbReference>
<feature type="transmembrane region" description="Helical" evidence="8">
    <location>
        <begin position="152"/>
        <end position="174"/>
    </location>
</feature>
<dbReference type="SMART" id="SM00388">
    <property type="entry name" value="HisKA"/>
    <property type="match status" value="1"/>
</dbReference>
<dbReference type="InterPro" id="IPR003661">
    <property type="entry name" value="HisK_dim/P_dom"/>
</dbReference>
<name>A0A512E1N9_9PROT</name>
<dbReference type="GO" id="GO:0000155">
    <property type="term" value="F:phosphorelay sensor kinase activity"/>
    <property type="evidence" value="ECO:0007669"/>
    <property type="project" value="InterPro"/>
</dbReference>
<reference evidence="12 13" key="1">
    <citation type="submission" date="2019-07" db="EMBL/GenBank/DDBJ databases">
        <title>Whole genome shotgun sequence of Skermanella aerolata NBRC 106429.</title>
        <authorList>
            <person name="Hosoyama A."/>
            <person name="Uohara A."/>
            <person name="Ohji S."/>
            <person name="Ichikawa N."/>
        </authorList>
    </citation>
    <scope>NUCLEOTIDE SEQUENCE [LARGE SCALE GENOMIC DNA]</scope>
    <source>
        <strain evidence="12 13">NBRC 106429</strain>
    </source>
</reference>
<dbReference type="EC" id="2.7.13.3" evidence="3"/>
<feature type="modified residue" description="4-aspartylphosphate" evidence="7">
    <location>
        <position position="530"/>
    </location>
</feature>
<dbReference type="PROSITE" id="PS50885">
    <property type="entry name" value="HAMP"/>
    <property type="match status" value="1"/>
</dbReference>
<dbReference type="Gene3D" id="1.10.287.130">
    <property type="match status" value="1"/>
</dbReference>
<evidence type="ECO:0000259" key="9">
    <source>
        <dbReference type="PROSITE" id="PS50109"/>
    </source>
</evidence>
<proteinExistence type="predicted"/>
<dbReference type="InterPro" id="IPR004358">
    <property type="entry name" value="Sig_transdc_His_kin-like_C"/>
</dbReference>
<dbReference type="CDD" id="cd00082">
    <property type="entry name" value="HisKA"/>
    <property type="match status" value="1"/>
</dbReference>
<dbReference type="InterPro" id="IPR036890">
    <property type="entry name" value="HATPase_C_sf"/>
</dbReference>
<dbReference type="InterPro" id="IPR003594">
    <property type="entry name" value="HATPase_dom"/>
</dbReference>
<evidence type="ECO:0000256" key="5">
    <source>
        <dbReference type="ARBA" id="ARBA00022679"/>
    </source>
</evidence>
<comment type="catalytic activity">
    <reaction evidence="1">
        <text>ATP + protein L-histidine = ADP + protein N-phospho-L-histidine.</text>
        <dbReference type="EC" id="2.7.13.3"/>
    </reaction>
</comment>
<evidence type="ECO:0000256" key="8">
    <source>
        <dbReference type="SAM" id="Phobius"/>
    </source>
</evidence>
<evidence type="ECO:0000256" key="7">
    <source>
        <dbReference type="PROSITE-ProRule" id="PRU00169"/>
    </source>
</evidence>
<dbReference type="InterPro" id="IPR001789">
    <property type="entry name" value="Sig_transdc_resp-reg_receiver"/>
</dbReference>
<dbReference type="SMART" id="SM00304">
    <property type="entry name" value="HAMP"/>
    <property type="match status" value="1"/>
</dbReference>
<sequence>MLMKVFDRSLVARITASAALVATMLICVSVAMLVHLDIRQAKATLAGKADLSGQMVADAVSAAVWNLSPEEAAVALDPLRAVDDFAKAAVYGTRGELFFMMKAGAHTVPDDALLTRIIEISHPDRQGRPQKLGTLRVDFDLHPTLDAIKRNALFLVGSGLFFLVLVVWGTVYVLRGITAPIVRMTDVMSDLAAGEIDIVVPNRHRADEIGRMAHAVQTFQHNAVELRNAKECAEKAIATKARFLASASHDLRQPLQSLFLFADGLERHVVDREGSQKLLHLRRGLDVMKELLNALLDISRLDAEAEEPDIKDFPLSLLFSQIEGSYRTVAAAKGLTFSITGSELAVRSDPTLLRRILGNLIENAIQYTRAGTVCVDCRSVGPSVRIEVQDTGIGIPRNQMEDIWTEFHQVGNPERDRNKGLGLGLAIVQRLAKLLDCRVEAVSALGRGSIFSIEVPLGQTSAIARPEPAPIAGPTGGRYAVLVDDDAIVLMGLQSTLRDWGYEVLAAGSTDQALERLRTGIREPDIIVADYRLRGGRVGTEAIVKIRELFDSNIPGVLLTGETGPECAADAAMHGLSIAQKPISSRQLNVAVERLLSEASD</sequence>
<dbReference type="SMART" id="SM00448">
    <property type="entry name" value="REC"/>
    <property type="match status" value="1"/>
</dbReference>
<dbReference type="GO" id="GO:0005886">
    <property type="term" value="C:plasma membrane"/>
    <property type="evidence" value="ECO:0007669"/>
    <property type="project" value="TreeGrafter"/>
</dbReference>
<comment type="caution">
    <text evidence="12">The sequence shown here is derived from an EMBL/GenBank/DDBJ whole genome shotgun (WGS) entry which is preliminary data.</text>
</comment>
<evidence type="ECO:0000256" key="6">
    <source>
        <dbReference type="ARBA" id="ARBA00022777"/>
    </source>
</evidence>
<dbReference type="Pfam" id="PF00512">
    <property type="entry name" value="HisKA"/>
    <property type="match status" value="1"/>
</dbReference>
<dbReference type="SMART" id="SM00387">
    <property type="entry name" value="HATPase_c"/>
    <property type="match status" value="1"/>
</dbReference>
<dbReference type="OrthoDB" id="315417at2"/>
<feature type="domain" description="Histidine kinase" evidence="9">
    <location>
        <begin position="246"/>
        <end position="459"/>
    </location>
</feature>
<dbReference type="InterPro" id="IPR003660">
    <property type="entry name" value="HAMP_dom"/>
</dbReference>
<dbReference type="GO" id="GO:0009927">
    <property type="term" value="F:histidine phosphotransfer kinase activity"/>
    <property type="evidence" value="ECO:0007669"/>
    <property type="project" value="TreeGrafter"/>
</dbReference>
<dbReference type="FunFam" id="3.30.565.10:FF:000049">
    <property type="entry name" value="Two-component sensor histidine kinase"/>
    <property type="match status" value="1"/>
</dbReference>
<organism evidence="12 13">
    <name type="scientific">Skermanella aerolata</name>
    <dbReference type="NCBI Taxonomy" id="393310"/>
    <lineage>
        <taxon>Bacteria</taxon>
        <taxon>Pseudomonadati</taxon>
        <taxon>Pseudomonadota</taxon>
        <taxon>Alphaproteobacteria</taxon>
        <taxon>Rhodospirillales</taxon>
        <taxon>Azospirillaceae</taxon>
        <taxon>Skermanella</taxon>
    </lineage>
</organism>
<keyword evidence="8" id="KW-0472">Membrane</keyword>
<evidence type="ECO:0000313" key="13">
    <source>
        <dbReference type="Proteomes" id="UP000321523"/>
    </source>
</evidence>
<dbReference type="AlphaFoldDB" id="A0A512E1N9"/>
<gene>
    <name evidence="12" type="ORF">SAE02_68010</name>
</gene>
<evidence type="ECO:0000256" key="2">
    <source>
        <dbReference type="ARBA" id="ARBA00004370"/>
    </source>
</evidence>